<evidence type="ECO:0000259" key="2">
    <source>
        <dbReference type="PROSITE" id="PS50041"/>
    </source>
</evidence>
<organism evidence="3 4">
    <name type="scientific">Leptobrachium leishanense</name>
    <name type="common">Leishan spiny toad</name>
    <dbReference type="NCBI Taxonomy" id="445787"/>
    <lineage>
        <taxon>Eukaryota</taxon>
        <taxon>Metazoa</taxon>
        <taxon>Chordata</taxon>
        <taxon>Craniata</taxon>
        <taxon>Vertebrata</taxon>
        <taxon>Euteleostomi</taxon>
        <taxon>Amphibia</taxon>
        <taxon>Batrachia</taxon>
        <taxon>Anura</taxon>
        <taxon>Pelobatoidea</taxon>
        <taxon>Megophryidae</taxon>
        <taxon>Leptobrachium</taxon>
    </lineage>
</organism>
<accession>A0A8C5Q7Y9</accession>
<proteinExistence type="predicted"/>
<sequence length="195" mass="22137">MIFTALLLMFFLGTISSEEHGEVPQTDHDEKVTSSLIGPQCDMPDELETSPLSDCAVKETPNFTITEMTLEQNCPSGDMSCHYRFFNCKRTFACAQHTCRCYRGNLSSFHSQQNNNYVSQFVRHKSLNTSFVWIGVYKPRKSCHYRNVDGSCMNYSNWAPGQPKGRGGRCIALNVKNGKWYAAHCCARLPFICTF</sequence>
<dbReference type="Gene3D" id="3.10.100.10">
    <property type="entry name" value="Mannose-Binding Protein A, subunit A"/>
    <property type="match status" value="1"/>
</dbReference>
<keyword evidence="4" id="KW-1185">Reference proteome</keyword>
<name>A0A8C5Q7Y9_9ANUR</name>
<evidence type="ECO:0000313" key="4">
    <source>
        <dbReference type="Proteomes" id="UP000694569"/>
    </source>
</evidence>
<dbReference type="InterPro" id="IPR002352">
    <property type="entry name" value="Eosinophil_major_basic"/>
</dbReference>
<evidence type="ECO:0000256" key="1">
    <source>
        <dbReference type="SAM" id="SignalP"/>
    </source>
</evidence>
<feature type="signal peptide" evidence="1">
    <location>
        <begin position="1"/>
        <end position="17"/>
    </location>
</feature>
<dbReference type="InterPro" id="IPR016186">
    <property type="entry name" value="C-type_lectin-like/link_sf"/>
</dbReference>
<evidence type="ECO:0000313" key="3">
    <source>
        <dbReference type="Ensembl" id="ENSLLEP00000032764.1"/>
    </source>
</evidence>
<dbReference type="PROSITE" id="PS50041">
    <property type="entry name" value="C_TYPE_LECTIN_2"/>
    <property type="match status" value="1"/>
</dbReference>
<dbReference type="AlphaFoldDB" id="A0A8C5Q7Y9"/>
<dbReference type="Pfam" id="PF00059">
    <property type="entry name" value="Lectin_C"/>
    <property type="match status" value="1"/>
</dbReference>
<reference evidence="3" key="2">
    <citation type="submission" date="2025-09" db="UniProtKB">
        <authorList>
            <consortium name="Ensembl"/>
        </authorList>
    </citation>
    <scope>IDENTIFICATION</scope>
</reference>
<dbReference type="GeneTree" id="ENSGT00440000039859"/>
<dbReference type="SMART" id="SM00034">
    <property type="entry name" value="CLECT"/>
    <property type="match status" value="1"/>
</dbReference>
<dbReference type="PANTHER" id="PTHR22803">
    <property type="entry name" value="MANNOSE, PHOSPHOLIPASE, LECTIN RECEPTOR RELATED"/>
    <property type="match status" value="1"/>
</dbReference>
<dbReference type="SUPFAM" id="SSF56436">
    <property type="entry name" value="C-type lectin-like"/>
    <property type="match status" value="1"/>
</dbReference>
<dbReference type="InterPro" id="IPR050111">
    <property type="entry name" value="C-type_lectin/snaclec_domain"/>
</dbReference>
<feature type="chain" id="PRO_5034483058" description="C-type lectin domain-containing protein" evidence="1">
    <location>
        <begin position="18"/>
        <end position="195"/>
    </location>
</feature>
<feature type="domain" description="C-type lectin" evidence="2">
    <location>
        <begin position="83"/>
        <end position="194"/>
    </location>
</feature>
<keyword evidence="1" id="KW-0732">Signal</keyword>
<dbReference type="GO" id="GO:0006955">
    <property type="term" value="P:immune response"/>
    <property type="evidence" value="ECO:0007669"/>
    <property type="project" value="InterPro"/>
</dbReference>
<reference evidence="3" key="1">
    <citation type="submission" date="2025-08" db="UniProtKB">
        <authorList>
            <consortium name="Ensembl"/>
        </authorList>
    </citation>
    <scope>IDENTIFICATION</scope>
</reference>
<dbReference type="OrthoDB" id="6369810at2759"/>
<dbReference type="InterPro" id="IPR016187">
    <property type="entry name" value="CTDL_fold"/>
</dbReference>
<dbReference type="InterPro" id="IPR001304">
    <property type="entry name" value="C-type_lectin-like"/>
</dbReference>
<dbReference type="PRINTS" id="PR00770">
    <property type="entry name" value="EMAJORBASICP"/>
</dbReference>
<dbReference type="Ensembl" id="ENSLLET00000034026.1">
    <property type="protein sequence ID" value="ENSLLEP00000032764.1"/>
    <property type="gene ID" value="ENSLLEG00000020775.1"/>
</dbReference>
<protein>
    <recommendedName>
        <fullName evidence="2">C-type lectin domain-containing protein</fullName>
    </recommendedName>
</protein>
<dbReference type="Proteomes" id="UP000694569">
    <property type="component" value="Unplaced"/>
</dbReference>